<dbReference type="RefSeq" id="WP_055425172.1">
    <property type="nucleotide sequence ID" value="NZ_FCOR01000004.1"/>
</dbReference>
<dbReference type="OrthoDB" id="9786494at2"/>
<sequence length="223" mass="25961">MLERTIITTLEGTKTIHIPEWNETYHSRHGIMQEAEHVFISHGLDQIKTSEISILEMGFGTGLNAFLTLFKAMEKDLTVQYYTLEKYPLNKEEINELQYGALVDNKKAEEYYQVLHQADWEQEIRICENFTFTKFKADFLELRNLPINDINLIYFDAFGARVQPELWEEDIFKQIFDCMVPGGLLTTYSSKGSARRAMQSVGFKVEKLSGPQGKREMVNAWKR</sequence>
<gene>
    <name evidence="2" type="ORF">Ga0061079_10473</name>
</gene>
<dbReference type="AlphaFoldDB" id="A0A0X3APH8"/>
<keyword evidence="2" id="KW-0489">Methyltransferase</keyword>
<dbReference type="InterPro" id="IPR047785">
    <property type="entry name" value="tRNA_MNMC2"/>
</dbReference>
<dbReference type="GO" id="GO:0004808">
    <property type="term" value="F:tRNA (5-methylaminomethyl-2-thiouridylate)(34)-methyltransferase activity"/>
    <property type="evidence" value="ECO:0007669"/>
    <property type="project" value="InterPro"/>
</dbReference>
<dbReference type="InterPro" id="IPR029063">
    <property type="entry name" value="SAM-dependent_MTases_sf"/>
</dbReference>
<proteinExistence type="predicted"/>
<dbReference type="PANTHER" id="PTHR39963">
    <property type="entry name" value="SLL0983 PROTEIN"/>
    <property type="match status" value="1"/>
</dbReference>
<dbReference type="PANTHER" id="PTHR39963:SF1">
    <property type="entry name" value="MNMC-LIKE METHYLTRANSFERASE DOMAIN-CONTAINING PROTEIN"/>
    <property type="match status" value="1"/>
</dbReference>
<evidence type="ECO:0000313" key="3">
    <source>
        <dbReference type="Proteomes" id="UP000182761"/>
    </source>
</evidence>
<keyword evidence="2" id="KW-0808">Transferase</keyword>
<feature type="domain" description="MnmC-like methyltransferase" evidence="1">
    <location>
        <begin position="141"/>
        <end position="222"/>
    </location>
</feature>
<dbReference type="NCBIfam" id="NF033855">
    <property type="entry name" value="tRNA_MNMC2"/>
    <property type="match status" value="1"/>
</dbReference>
<reference evidence="2 3" key="1">
    <citation type="submission" date="2016-01" db="EMBL/GenBank/DDBJ databases">
        <authorList>
            <person name="McClelland M."/>
            <person name="Jain A."/>
            <person name="Saraogi P."/>
            <person name="Mendelson R."/>
            <person name="Westerman R."/>
            <person name="SanMiguel P."/>
            <person name="Csonka L."/>
        </authorList>
    </citation>
    <scope>NUCLEOTIDE SEQUENCE [LARGE SCALE GENOMIC DNA]</scope>
    <source>
        <strain evidence="2 3">R-53146</strain>
    </source>
</reference>
<evidence type="ECO:0000313" key="2">
    <source>
        <dbReference type="EMBL" id="CVK15955.1"/>
    </source>
</evidence>
<evidence type="ECO:0000259" key="1">
    <source>
        <dbReference type="Pfam" id="PF05430"/>
    </source>
</evidence>
<dbReference type="GO" id="GO:0032259">
    <property type="term" value="P:methylation"/>
    <property type="evidence" value="ECO:0007669"/>
    <property type="project" value="UniProtKB-KW"/>
</dbReference>
<keyword evidence="3" id="KW-1185">Reference proteome</keyword>
<dbReference type="Gene3D" id="3.40.50.150">
    <property type="entry name" value="Vaccinia Virus protein VP39"/>
    <property type="match status" value="1"/>
</dbReference>
<dbReference type="InterPro" id="IPR008471">
    <property type="entry name" value="MnmC-like_methylTransf"/>
</dbReference>
<dbReference type="Proteomes" id="UP000182761">
    <property type="component" value="Unassembled WGS sequence"/>
</dbReference>
<dbReference type="Pfam" id="PF05430">
    <property type="entry name" value="Methyltransf_30"/>
    <property type="match status" value="1"/>
</dbReference>
<name>A0A0X3APH8_9FLAO</name>
<accession>A0A0X3APH8</accession>
<dbReference type="SUPFAM" id="SSF53335">
    <property type="entry name" value="S-adenosyl-L-methionine-dependent methyltransferases"/>
    <property type="match status" value="1"/>
</dbReference>
<dbReference type="STRING" id="1586267.GCA_001418685_00792"/>
<dbReference type="GO" id="GO:0016645">
    <property type="term" value="F:oxidoreductase activity, acting on the CH-NH group of donors"/>
    <property type="evidence" value="ECO:0007669"/>
    <property type="project" value="InterPro"/>
</dbReference>
<dbReference type="EMBL" id="FCOR01000004">
    <property type="protein sequence ID" value="CVK15955.1"/>
    <property type="molecule type" value="Genomic_DNA"/>
</dbReference>
<protein>
    <submittedName>
        <fullName evidence="2">tRNA U34 5-methylaminomethyl-2-thiouridine-forming methyltransferase MnmC</fullName>
    </submittedName>
</protein>
<organism evidence="2 3">
    <name type="scientific">Apibacter mensalis</name>
    <dbReference type="NCBI Taxonomy" id="1586267"/>
    <lineage>
        <taxon>Bacteria</taxon>
        <taxon>Pseudomonadati</taxon>
        <taxon>Bacteroidota</taxon>
        <taxon>Flavobacteriia</taxon>
        <taxon>Flavobacteriales</taxon>
        <taxon>Weeksellaceae</taxon>
        <taxon>Apibacter</taxon>
    </lineage>
</organism>